<comment type="caution">
    <text evidence="9">The sequence shown here is derived from an EMBL/GenBank/DDBJ whole genome shotgun (WGS) entry which is preliminary data.</text>
</comment>
<comment type="similarity">
    <text evidence="2 6">Belongs to the group II decarboxylase family.</text>
</comment>
<protein>
    <recommendedName>
        <fullName evidence="3 7">Glutamate decarboxylase</fullName>
        <ecNumber evidence="3 7">4.1.1.15</ecNumber>
    </recommendedName>
</protein>
<evidence type="ECO:0000256" key="2">
    <source>
        <dbReference type="ARBA" id="ARBA00009533"/>
    </source>
</evidence>
<evidence type="ECO:0000313" key="9">
    <source>
        <dbReference type="EMBL" id="KAL0082705.1"/>
    </source>
</evidence>
<evidence type="ECO:0000256" key="6">
    <source>
        <dbReference type="RuleBase" id="RU000382"/>
    </source>
</evidence>
<dbReference type="InterPro" id="IPR015421">
    <property type="entry name" value="PyrdxlP-dep_Trfase_major"/>
</dbReference>
<keyword evidence="4 6" id="KW-0663">Pyridoxal phosphate</keyword>
<comment type="catalytic activity">
    <reaction evidence="7">
        <text>L-glutamate + H(+) = 4-aminobutanoate + CO2</text>
        <dbReference type="Rhea" id="RHEA:17785"/>
        <dbReference type="ChEBI" id="CHEBI:15378"/>
        <dbReference type="ChEBI" id="CHEBI:16526"/>
        <dbReference type="ChEBI" id="CHEBI:29985"/>
        <dbReference type="ChEBI" id="CHEBI:59888"/>
        <dbReference type="EC" id="4.1.1.15"/>
    </reaction>
</comment>
<dbReference type="InterPro" id="IPR015424">
    <property type="entry name" value="PyrdxlP-dep_Trfase"/>
</dbReference>
<dbReference type="SUPFAM" id="SSF53383">
    <property type="entry name" value="PLP-dependent transferases"/>
    <property type="match status" value="1"/>
</dbReference>
<sequence length="512" mass="57328">MVFLSTAISDARITESASNGEFHPDTVNTTIYGTRWASEDIPRYDMPEDEMPATVAYRLIKDDLALDGNPALNLATFVTTYMEDEAEKLMAENLSKNFIDYEEYPQSAELCNRCVNMIARLFNAPMDNPCFESLGCSTVGSSEAIILATLAMKRKWQLSRKAKGLSTENPNIVMGANCQVAWHKAVRYLEIEGREVECTADLLYMDPQKAVDLVDENTIGVCAILGSTYTGHYEDVKAINTLLEEKCEENGWDVGIHVDAASGGFVAPFVVPELEWDFRLSRVVSINVSGHKYGLTYAGVGWAIWRSPEYLPKDLIFNINYLGSDQASFTVNFSKGAAHVIAQYYVLIRLGRRGFQKIMSNLTDTADHLAERLKATGHFEILSEGGGRGLPLVAFRLSTPHHYDEFDIARRLRQRGWIVPAYTMAHELEHMKLLRVVVREDFSRSRCELLARDVVSVLKTLDLLDEKSIEAHRSAANEVHQSAVHQRHSSIYLPPNPDSDDADEVNPSFGIC</sequence>
<keyword evidence="7" id="KW-0210">Decarboxylase</keyword>
<dbReference type="Gene3D" id="3.90.1150.160">
    <property type="match status" value="1"/>
</dbReference>
<dbReference type="InterPro" id="IPR002129">
    <property type="entry name" value="PyrdxlP-dep_de-COase"/>
</dbReference>
<evidence type="ECO:0000256" key="3">
    <source>
        <dbReference type="ARBA" id="ARBA00012421"/>
    </source>
</evidence>
<dbReference type="PANTHER" id="PTHR43321:SF6">
    <property type="entry name" value="GLUTAMATE DECARBOXYLASE"/>
    <property type="match status" value="1"/>
</dbReference>
<dbReference type="Proteomes" id="UP001448207">
    <property type="component" value="Unassembled WGS sequence"/>
</dbReference>
<accession>A0ABR3AV56</accession>
<evidence type="ECO:0000256" key="7">
    <source>
        <dbReference type="RuleBase" id="RU361171"/>
    </source>
</evidence>
<comment type="cofactor">
    <cofactor evidence="1 6">
        <name>pyridoxal 5'-phosphate</name>
        <dbReference type="ChEBI" id="CHEBI:597326"/>
    </cofactor>
</comment>
<feature type="region of interest" description="Disordered" evidence="8">
    <location>
        <begin position="479"/>
        <end position="512"/>
    </location>
</feature>
<name>A0ABR3AV56_PHYBL</name>
<evidence type="ECO:0000256" key="1">
    <source>
        <dbReference type="ARBA" id="ARBA00001933"/>
    </source>
</evidence>
<dbReference type="EC" id="4.1.1.15" evidence="3 7"/>
<dbReference type="PANTHER" id="PTHR43321">
    <property type="entry name" value="GLUTAMATE DECARBOXYLASE"/>
    <property type="match status" value="1"/>
</dbReference>
<dbReference type="Gene3D" id="4.10.280.50">
    <property type="match status" value="1"/>
</dbReference>
<dbReference type="NCBIfam" id="TIGR01788">
    <property type="entry name" value="Glu-decarb-GAD"/>
    <property type="match status" value="1"/>
</dbReference>
<dbReference type="Pfam" id="PF00282">
    <property type="entry name" value="Pyridoxal_deC"/>
    <property type="match status" value="1"/>
</dbReference>
<keyword evidence="5 6" id="KW-0456">Lyase</keyword>
<reference evidence="9 10" key="1">
    <citation type="submission" date="2024-04" db="EMBL/GenBank/DDBJ databases">
        <title>Symmetric and asymmetric DNA N6-adenine methylation regulates different biological responses in Mucorales.</title>
        <authorList>
            <consortium name="Lawrence Berkeley National Laboratory"/>
            <person name="Lax C."/>
            <person name="Mondo S.J."/>
            <person name="Osorio-Concepcion M."/>
            <person name="Muszewska A."/>
            <person name="Corrochano-Luque M."/>
            <person name="Gutierrez G."/>
            <person name="Riley R."/>
            <person name="Lipzen A."/>
            <person name="Guo J."/>
            <person name="Hundley H."/>
            <person name="Amirebrahimi M."/>
            <person name="Ng V."/>
            <person name="Lorenzo-Gutierrez D."/>
            <person name="Binder U."/>
            <person name="Yang J."/>
            <person name="Song Y."/>
            <person name="Canovas D."/>
            <person name="Navarro E."/>
            <person name="Freitag M."/>
            <person name="Gabaldon T."/>
            <person name="Grigoriev I.V."/>
            <person name="Corrochano L.M."/>
            <person name="Nicolas F.E."/>
            <person name="Garre V."/>
        </authorList>
    </citation>
    <scope>NUCLEOTIDE SEQUENCE [LARGE SCALE GENOMIC DNA]</scope>
    <source>
        <strain evidence="9 10">L51</strain>
    </source>
</reference>
<evidence type="ECO:0000313" key="10">
    <source>
        <dbReference type="Proteomes" id="UP001448207"/>
    </source>
</evidence>
<keyword evidence="10" id="KW-1185">Reference proteome</keyword>
<dbReference type="Gene3D" id="3.40.640.10">
    <property type="entry name" value="Type I PLP-dependent aspartate aminotransferase-like (Major domain)"/>
    <property type="match status" value="1"/>
</dbReference>
<dbReference type="EMBL" id="JBCLYO010000015">
    <property type="protein sequence ID" value="KAL0082705.1"/>
    <property type="molecule type" value="Genomic_DNA"/>
</dbReference>
<evidence type="ECO:0000256" key="8">
    <source>
        <dbReference type="SAM" id="MobiDB-lite"/>
    </source>
</evidence>
<gene>
    <name evidence="9" type="ORF">J3Q64DRAFT_1752804</name>
</gene>
<organism evidence="9 10">
    <name type="scientific">Phycomyces blakesleeanus</name>
    <dbReference type="NCBI Taxonomy" id="4837"/>
    <lineage>
        <taxon>Eukaryota</taxon>
        <taxon>Fungi</taxon>
        <taxon>Fungi incertae sedis</taxon>
        <taxon>Mucoromycota</taxon>
        <taxon>Mucoromycotina</taxon>
        <taxon>Mucoromycetes</taxon>
        <taxon>Mucorales</taxon>
        <taxon>Phycomycetaceae</taxon>
        <taxon>Phycomyces</taxon>
    </lineage>
</organism>
<proteinExistence type="inferred from homology"/>
<evidence type="ECO:0000256" key="5">
    <source>
        <dbReference type="ARBA" id="ARBA00023239"/>
    </source>
</evidence>
<evidence type="ECO:0000256" key="4">
    <source>
        <dbReference type="ARBA" id="ARBA00022898"/>
    </source>
</evidence>
<dbReference type="InterPro" id="IPR010107">
    <property type="entry name" value="Glutamate_decarboxylase"/>
</dbReference>